<organism evidence="3 4">
    <name type="scientific">Rhodoferax koreensis</name>
    <dbReference type="NCBI Taxonomy" id="1842727"/>
    <lineage>
        <taxon>Bacteria</taxon>
        <taxon>Pseudomonadati</taxon>
        <taxon>Pseudomonadota</taxon>
        <taxon>Betaproteobacteria</taxon>
        <taxon>Burkholderiales</taxon>
        <taxon>Comamonadaceae</taxon>
        <taxon>Rhodoferax</taxon>
    </lineage>
</organism>
<proteinExistence type="predicted"/>
<evidence type="ECO:0000313" key="4">
    <source>
        <dbReference type="Proteomes" id="UP000186609"/>
    </source>
</evidence>
<keyword evidence="4" id="KW-1185">Reference proteome</keyword>
<dbReference type="AlphaFoldDB" id="A0A1P8JRM1"/>
<dbReference type="Pfam" id="PF11843">
    <property type="entry name" value="DUF3363"/>
    <property type="match status" value="1"/>
</dbReference>
<evidence type="ECO:0000256" key="1">
    <source>
        <dbReference type="SAM" id="MobiDB-lite"/>
    </source>
</evidence>
<dbReference type="InterPro" id="IPR005094">
    <property type="entry name" value="Endonuclease_MobA/VirD2"/>
</dbReference>
<feature type="region of interest" description="Disordered" evidence="1">
    <location>
        <begin position="1"/>
        <end position="26"/>
    </location>
</feature>
<dbReference type="RefSeq" id="WP_076196753.1">
    <property type="nucleotide sequence ID" value="NZ_CP019236.1"/>
</dbReference>
<evidence type="ECO:0000259" key="2">
    <source>
        <dbReference type="Pfam" id="PF03432"/>
    </source>
</evidence>
<dbReference type="EMBL" id="CP019236">
    <property type="protein sequence ID" value="APW36390.1"/>
    <property type="molecule type" value="Genomic_DNA"/>
</dbReference>
<feature type="domain" description="MobA/VirD2-like nuclease" evidence="2">
    <location>
        <begin position="133"/>
        <end position="191"/>
    </location>
</feature>
<name>A0A1P8JRM1_9BURK</name>
<dbReference type="KEGG" id="rhy:RD110_03540"/>
<dbReference type="InterPro" id="IPR021795">
    <property type="entry name" value="DUF3363"/>
</dbReference>
<dbReference type="Pfam" id="PF03432">
    <property type="entry name" value="Relaxase"/>
    <property type="match status" value="1"/>
</dbReference>
<dbReference type="OrthoDB" id="9809969at2"/>
<dbReference type="Proteomes" id="UP000186609">
    <property type="component" value="Chromosome"/>
</dbReference>
<protein>
    <submittedName>
        <fullName evidence="3">Conjugal transfer protein</fullName>
    </submittedName>
</protein>
<feature type="compositionally biased region" description="Basic and acidic residues" evidence="1">
    <location>
        <begin position="1"/>
        <end position="10"/>
    </location>
</feature>
<feature type="region of interest" description="Disordered" evidence="1">
    <location>
        <begin position="33"/>
        <end position="52"/>
    </location>
</feature>
<sequence>MAGNDEDRFRVKPAAPKSRGGPRSQRFVSQVLKQMSKTGAKPSGKGLGRSANTFGRGRVAASLAGQRLGPNARRVVIKSRFVVLRRASPNSVAVHLRYIERDGVTRNGQKGQAYGADTDAADLKAFQERGQSDRHQFRFIVSAEDGLELEDLKGFTRQLMRRMEIDLETRLDWVAVDHWDTDNPHTHIVLNGHTGGPASGREDLVIAPDYMAHGMRLRASEIATERLGPRTEAEIRQSLLREVDQQRLTSLDRALIRQAGADGIDLTATPQDQQRQSVLRARLQRLEGMGLVERIDANHWKLQPGMAATLNAMGQREDALETVRRALKGQRRECVIDDRPTSSVIGRIAGKGLADELHDRSYLVVDGIDGRAHYLKLPPGADLAELPMNGIVEARVPDQEKPVDRHIATIARDGLYKAADHVVKLKQARDSDPQATVDAHVRRLEALRRAGIVERIADGVWKVPPDLLEKARTHDIQKNNGLVIELRSHLSIEQQVRTMGATWLDRQLLGGDSAVGGQGFGVEARDAMRDRVDFLAERGLAERHDQRVVFARNLLATLKHRELAAVGKALHQQTGLAYRPLRDGHSVSGVYSRSIQLASGRFAILNEGLGFSLVPWRPVVEQRLGQTASAVVRGSSVTWQFSTQRGISI</sequence>
<evidence type="ECO:0000313" key="3">
    <source>
        <dbReference type="EMBL" id="APW36390.1"/>
    </source>
</evidence>
<reference evidence="3 4" key="1">
    <citation type="submission" date="2017-01" db="EMBL/GenBank/DDBJ databases">
        <authorList>
            <person name="Mah S.A."/>
            <person name="Swanson W.J."/>
            <person name="Moy G.W."/>
            <person name="Vacquier V.D."/>
        </authorList>
    </citation>
    <scope>NUCLEOTIDE SEQUENCE [LARGE SCALE GENOMIC DNA]</scope>
    <source>
        <strain evidence="3 4">DCY110</strain>
    </source>
</reference>
<dbReference type="STRING" id="1842727.RD110_03540"/>
<accession>A0A1P8JRM1</accession>
<gene>
    <name evidence="3" type="ORF">RD110_03540</name>
</gene>